<feature type="domain" description="PLD phosphodiesterase" evidence="14">
    <location>
        <begin position="223"/>
        <end position="250"/>
    </location>
</feature>
<dbReference type="PANTHER" id="PTHR21248">
    <property type="entry name" value="CARDIOLIPIN SYNTHASE"/>
    <property type="match status" value="1"/>
</dbReference>
<evidence type="ECO:0000259" key="14">
    <source>
        <dbReference type="PROSITE" id="PS50035"/>
    </source>
</evidence>
<dbReference type="EC" id="2.7.8.-" evidence="12"/>
<reference evidence="15 16" key="1">
    <citation type="submission" date="2023-05" db="EMBL/GenBank/DDBJ databases">
        <title>Lithophilousrod everest ZFBP1038 complete genpme.</title>
        <authorList>
            <person name="Tian M."/>
        </authorList>
    </citation>
    <scope>NUCLEOTIDE SEQUENCE [LARGE SCALE GENOMIC DNA]</scope>
    <source>
        <strain evidence="15 16">ZFBP1038</strain>
    </source>
</reference>
<evidence type="ECO:0000256" key="9">
    <source>
        <dbReference type="ARBA" id="ARBA00023136"/>
    </source>
</evidence>
<feature type="transmembrane region" description="Helical" evidence="13">
    <location>
        <begin position="45"/>
        <end position="63"/>
    </location>
</feature>
<evidence type="ECO:0000256" key="12">
    <source>
        <dbReference type="NCBIfam" id="TIGR04265"/>
    </source>
</evidence>
<evidence type="ECO:0000313" key="16">
    <source>
        <dbReference type="Proteomes" id="UP001209083"/>
    </source>
</evidence>
<comment type="subcellular location">
    <subcellularLocation>
        <location evidence="1">Cell membrane</location>
        <topology evidence="1">Multi-pass membrane protein</topology>
    </subcellularLocation>
</comment>
<accession>A0ABY8QYG8</accession>
<evidence type="ECO:0000256" key="5">
    <source>
        <dbReference type="ARBA" id="ARBA00022692"/>
    </source>
</evidence>
<feature type="transmembrane region" description="Helical" evidence="13">
    <location>
        <begin position="12"/>
        <end position="33"/>
    </location>
</feature>
<keyword evidence="5 13" id="KW-0812">Transmembrane</keyword>
<dbReference type="PANTHER" id="PTHR21248:SF22">
    <property type="entry name" value="PHOSPHOLIPASE D"/>
    <property type="match status" value="1"/>
</dbReference>
<evidence type="ECO:0000256" key="3">
    <source>
        <dbReference type="ARBA" id="ARBA00022516"/>
    </source>
</evidence>
<evidence type="ECO:0000313" key="15">
    <source>
        <dbReference type="EMBL" id="WGW14072.1"/>
    </source>
</evidence>
<evidence type="ECO:0000256" key="10">
    <source>
        <dbReference type="ARBA" id="ARBA00023209"/>
    </source>
</evidence>
<evidence type="ECO:0000256" key="1">
    <source>
        <dbReference type="ARBA" id="ARBA00004651"/>
    </source>
</evidence>
<proteinExistence type="predicted"/>
<dbReference type="Gene3D" id="3.30.870.10">
    <property type="entry name" value="Endonuclease Chain A"/>
    <property type="match status" value="2"/>
</dbReference>
<keyword evidence="9 13" id="KW-0472">Membrane</keyword>
<keyword evidence="8" id="KW-0443">Lipid metabolism</keyword>
<dbReference type="InterPro" id="IPR001736">
    <property type="entry name" value="PLipase_D/transphosphatidylase"/>
</dbReference>
<dbReference type="SUPFAM" id="SSF56024">
    <property type="entry name" value="Phospholipase D/nuclease"/>
    <property type="match status" value="2"/>
</dbReference>
<gene>
    <name evidence="15" type="primary">cls</name>
    <name evidence="15" type="ORF">LWF01_10085</name>
</gene>
<keyword evidence="4" id="KW-0808">Transferase</keyword>
<evidence type="ECO:0000256" key="13">
    <source>
        <dbReference type="SAM" id="Phobius"/>
    </source>
</evidence>
<keyword evidence="7 13" id="KW-1133">Transmembrane helix</keyword>
<dbReference type="Proteomes" id="UP001209083">
    <property type="component" value="Chromosome"/>
</dbReference>
<dbReference type="Pfam" id="PF13091">
    <property type="entry name" value="PLDc_2"/>
    <property type="match status" value="2"/>
</dbReference>
<feature type="domain" description="PLD phosphodiesterase" evidence="14">
    <location>
        <begin position="404"/>
        <end position="431"/>
    </location>
</feature>
<evidence type="ECO:0000256" key="7">
    <source>
        <dbReference type="ARBA" id="ARBA00022989"/>
    </source>
</evidence>
<keyword evidence="10" id="KW-0594">Phospholipid biosynthesis</keyword>
<keyword evidence="2" id="KW-1003">Cell membrane</keyword>
<dbReference type="CDD" id="cd09158">
    <property type="entry name" value="PLDc_EcCLS_like_2"/>
    <property type="match status" value="1"/>
</dbReference>
<keyword evidence="16" id="KW-1185">Reference proteome</keyword>
<name>A0ABY8QYG8_9MICO</name>
<protein>
    <recommendedName>
        <fullName evidence="12">Cardiolipin synthase</fullName>
        <ecNumber evidence="12">2.7.8.-</ecNumber>
    </recommendedName>
</protein>
<evidence type="ECO:0000256" key="2">
    <source>
        <dbReference type="ARBA" id="ARBA00022475"/>
    </source>
</evidence>
<keyword evidence="3" id="KW-0444">Lipid biosynthesis</keyword>
<organism evidence="15 16">
    <name type="scientific">Saxibacter everestensis</name>
    <dbReference type="NCBI Taxonomy" id="2909229"/>
    <lineage>
        <taxon>Bacteria</taxon>
        <taxon>Bacillati</taxon>
        <taxon>Actinomycetota</taxon>
        <taxon>Actinomycetes</taxon>
        <taxon>Micrococcales</taxon>
        <taxon>Brevibacteriaceae</taxon>
        <taxon>Saxibacter</taxon>
    </lineage>
</organism>
<sequence length="491" mass="55603">MFPSVSISGIPTVVTAALIAIDIAIRVVAIGIVPRNRRPSAALGWLLAIFFIPYIGILLYLAIGSPKLPKKRREKQDYIDSVIVGNTKGMKQLGDLATLPGWVRSAAILNRRLGALPLIGGNAVELLDGYQHSLDAMTDAITRAKDYVHVEFYIFALDSTTTPFIEALESAANRGVKIRLLLDHIGSARSVGYRRTVNRLDAMNIEWYRMLPIRPWRGYYQRPDLRNHRKLLVIDGSVGFTGSQNIIDRSYNKKVNLRRGLQWKDLMVRTTGPVVDQINALFVSDWYGETNELLTDVINVLEPSDLDDGLQCQIVPSGPGFEGENNLRLFNALLYSARERVVITSPYFVPDESMLYAITTAAQRGLDVQIFMGETSDQWLVYHAQRSYYEMLLRAGVQIFLYKSPYVLHSKLVTIDDDVAVVGSSNMDMRSFSLNLEISLMVCAPEFVAEVRKIEDQYRRDSRQLHLENWVQRPLWQRYVDNLCRLTSALQ</sequence>
<keyword evidence="11" id="KW-1208">Phospholipid metabolism</keyword>
<dbReference type="InterPro" id="IPR027379">
    <property type="entry name" value="CLS_N"/>
</dbReference>
<dbReference type="InterPro" id="IPR025202">
    <property type="entry name" value="PLD-like_dom"/>
</dbReference>
<dbReference type="NCBIfam" id="TIGR04265">
    <property type="entry name" value="bac_cardiolipin"/>
    <property type="match status" value="1"/>
</dbReference>
<dbReference type="PROSITE" id="PS50035">
    <property type="entry name" value="PLD"/>
    <property type="match status" value="2"/>
</dbReference>
<keyword evidence="6" id="KW-0677">Repeat</keyword>
<dbReference type="CDD" id="cd09152">
    <property type="entry name" value="PLDc_EcCLS_like_1"/>
    <property type="match status" value="1"/>
</dbReference>
<evidence type="ECO:0000256" key="8">
    <source>
        <dbReference type="ARBA" id="ARBA00023098"/>
    </source>
</evidence>
<evidence type="ECO:0000256" key="4">
    <source>
        <dbReference type="ARBA" id="ARBA00022679"/>
    </source>
</evidence>
<dbReference type="EMBL" id="CP090958">
    <property type="protein sequence ID" value="WGW14072.1"/>
    <property type="molecule type" value="Genomic_DNA"/>
</dbReference>
<evidence type="ECO:0000256" key="11">
    <source>
        <dbReference type="ARBA" id="ARBA00023264"/>
    </source>
</evidence>
<dbReference type="SMART" id="SM00155">
    <property type="entry name" value="PLDc"/>
    <property type="match status" value="2"/>
</dbReference>
<dbReference type="InterPro" id="IPR022924">
    <property type="entry name" value="Cardiolipin_synthase"/>
</dbReference>
<dbReference type="Pfam" id="PF13396">
    <property type="entry name" value="PLDc_N"/>
    <property type="match status" value="1"/>
</dbReference>
<evidence type="ECO:0000256" key="6">
    <source>
        <dbReference type="ARBA" id="ARBA00022737"/>
    </source>
</evidence>